<reference evidence="14 15" key="1">
    <citation type="submission" date="2021-01" db="EMBL/GenBank/DDBJ databases">
        <title>Genome Sequencing of Type Strains.</title>
        <authorList>
            <person name="Lemaire J.F."/>
            <person name="Inderbitzin P."/>
            <person name="Collins S.B."/>
            <person name="Wespe N."/>
            <person name="Knight-Connoni V."/>
        </authorList>
    </citation>
    <scope>NUCLEOTIDE SEQUENCE [LARGE SCALE GENOMIC DNA]</scope>
    <source>
        <strain evidence="14 15">DSM 14730</strain>
    </source>
</reference>
<evidence type="ECO:0000256" key="7">
    <source>
        <dbReference type="ARBA" id="ARBA00023122"/>
    </source>
</evidence>
<evidence type="ECO:0000259" key="12">
    <source>
        <dbReference type="PROSITE" id="PS51371"/>
    </source>
</evidence>
<accession>A0ABS2ZFA0</accession>
<dbReference type="Pfam" id="PF00571">
    <property type="entry name" value="CBS"/>
    <property type="match status" value="2"/>
</dbReference>
<dbReference type="InterPro" id="IPR005170">
    <property type="entry name" value="Transptr-assoc_dom"/>
</dbReference>
<keyword evidence="7 9" id="KW-0129">CBS domain</keyword>
<dbReference type="Gene3D" id="3.10.580.10">
    <property type="entry name" value="CBS-domain"/>
    <property type="match status" value="1"/>
</dbReference>
<dbReference type="CDD" id="cd04590">
    <property type="entry name" value="CBS_pair_CorC_HlyC_assoc"/>
    <property type="match status" value="1"/>
</dbReference>
<protein>
    <submittedName>
        <fullName evidence="14">HlyC/CorC family transporter</fullName>
    </submittedName>
</protein>
<keyword evidence="3" id="KW-1003">Cell membrane</keyword>
<keyword evidence="6 10" id="KW-1133">Transmembrane helix</keyword>
<comment type="caution">
    <text evidence="14">The sequence shown here is derived from an EMBL/GenBank/DDBJ whole genome shotgun (WGS) entry which is preliminary data.</text>
</comment>
<evidence type="ECO:0000256" key="6">
    <source>
        <dbReference type="ARBA" id="ARBA00022989"/>
    </source>
</evidence>
<dbReference type="Gene3D" id="3.30.465.10">
    <property type="match status" value="1"/>
</dbReference>
<dbReference type="PROSITE" id="PS51371">
    <property type="entry name" value="CBS"/>
    <property type="match status" value="2"/>
</dbReference>
<evidence type="ECO:0000313" key="15">
    <source>
        <dbReference type="Proteomes" id="UP001319060"/>
    </source>
</evidence>
<dbReference type="EMBL" id="JAFHKS010000043">
    <property type="protein sequence ID" value="MBN3546017.1"/>
    <property type="molecule type" value="Genomic_DNA"/>
</dbReference>
<evidence type="ECO:0000256" key="9">
    <source>
        <dbReference type="PROSITE-ProRule" id="PRU00703"/>
    </source>
</evidence>
<dbReference type="SUPFAM" id="SSF54631">
    <property type="entry name" value="CBS-domain pair"/>
    <property type="match status" value="1"/>
</dbReference>
<dbReference type="InterPro" id="IPR046342">
    <property type="entry name" value="CBS_dom_sf"/>
</dbReference>
<sequence length="441" mass="49983">MPIFNVLMIIILIVLTAFFVLAEFAIVKVRKTRIDHLASEGNSKAIAAQKVIGNLDGYLSACQLGITITALGLGWLGEPTVEIFLKPLFERAGLNEGLTHTLSFSIAFILITFLHVVLGELAPKTVAIQKAEAISLATAKPIIGFYRVMYPFIFLLNGSANLLTRIFGISPASEHEVVHTEEELRLILSESLQGGEINQSEYRYVNRIFEFDDRIAKEIMIPRTEMVCLFLENTSEENMAIMREEKFTRYPVGNDDKDHIVGLVNIKEFFNEHFSRQDFNLEEYIRPIITVHETIPIQKLLVKMQKDQTHMAVLVDEYGGTAGIVTVEDILEEIVGEIRDEFDVDEEPEIQQISSDKTVVDGKVLISQINELFALDIDNSEIDTIGGWVLTRSIDLEKDHSFNYESYRFTILELDGRQIKKIVIEKHNEETSSEPMNKTPE</sequence>
<name>A0ABS2ZFA0_9BACL</name>
<evidence type="ECO:0000256" key="8">
    <source>
        <dbReference type="ARBA" id="ARBA00023136"/>
    </source>
</evidence>
<dbReference type="PANTHER" id="PTHR43099">
    <property type="entry name" value="UPF0053 PROTEIN YRKA"/>
    <property type="match status" value="1"/>
</dbReference>
<evidence type="ECO:0000256" key="10">
    <source>
        <dbReference type="PROSITE-ProRule" id="PRU01193"/>
    </source>
</evidence>
<feature type="transmembrane region" description="Helical" evidence="11">
    <location>
        <begin position="58"/>
        <end position="77"/>
    </location>
</feature>
<evidence type="ECO:0000259" key="13">
    <source>
        <dbReference type="PROSITE" id="PS51846"/>
    </source>
</evidence>
<dbReference type="Pfam" id="PF01595">
    <property type="entry name" value="CNNM"/>
    <property type="match status" value="1"/>
</dbReference>
<dbReference type="PROSITE" id="PS51846">
    <property type="entry name" value="CNNM"/>
    <property type="match status" value="1"/>
</dbReference>
<feature type="transmembrane region" description="Helical" evidence="11">
    <location>
        <begin position="6"/>
        <end position="27"/>
    </location>
</feature>
<dbReference type="PANTHER" id="PTHR43099:SF2">
    <property type="entry name" value="UPF0053 PROTEIN YRKA"/>
    <property type="match status" value="1"/>
</dbReference>
<feature type="domain" description="CNNM transmembrane" evidence="13">
    <location>
        <begin position="1"/>
        <end position="201"/>
    </location>
</feature>
<dbReference type="InterPro" id="IPR002550">
    <property type="entry name" value="CNNM"/>
</dbReference>
<dbReference type="SUPFAM" id="SSF56176">
    <property type="entry name" value="FAD-binding/transporter-associated domain-like"/>
    <property type="match status" value="1"/>
</dbReference>
<evidence type="ECO:0000256" key="3">
    <source>
        <dbReference type="ARBA" id="ARBA00022475"/>
    </source>
</evidence>
<feature type="domain" description="CBS" evidence="12">
    <location>
        <begin position="220"/>
        <end position="279"/>
    </location>
</feature>
<feature type="domain" description="CBS" evidence="12">
    <location>
        <begin position="284"/>
        <end position="341"/>
    </location>
</feature>
<dbReference type="Proteomes" id="UP001319060">
    <property type="component" value="Unassembled WGS sequence"/>
</dbReference>
<dbReference type="InterPro" id="IPR036318">
    <property type="entry name" value="FAD-bd_PCMH-like_sf"/>
</dbReference>
<gene>
    <name evidence="14" type="ORF">JYA64_11975</name>
</gene>
<evidence type="ECO:0000256" key="1">
    <source>
        <dbReference type="ARBA" id="ARBA00004651"/>
    </source>
</evidence>
<evidence type="ECO:0000256" key="11">
    <source>
        <dbReference type="SAM" id="Phobius"/>
    </source>
</evidence>
<feature type="transmembrane region" description="Helical" evidence="11">
    <location>
        <begin position="97"/>
        <end position="118"/>
    </location>
</feature>
<comment type="subcellular location">
    <subcellularLocation>
        <location evidence="1">Cell membrane</location>
        <topology evidence="1">Multi-pass membrane protein</topology>
    </subcellularLocation>
</comment>
<keyword evidence="15" id="KW-1185">Reference proteome</keyword>
<dbReference type="RefSeq" id="WP_188402836.1">
    <property type="nucleotide sequence ID" value="NZ_BMCE01000002.1"/>
</dbReference>
<dbReference type="InterPro" id="IPR016169">
    <property type="entry name" value="FAD-bd_PCMH_sub2"/>
</dbReference>
<keyword evidence="8 10" id="KW-0472">Membrane</keyword>
<dbReference type="InterPro" id="IPR051676">
    <property type="entry name" value="UPF0053_domain"/>
</dbReference>
<evidence type="ECO:0000313" key="14">
    <source>
        <dbReference type="EMBL" id="MBN3546017.1"/>
    </source>
</evidence>
<evidence type="ECO:0000256" key="5">
    <source>
        <dbReference type="ARBA" id="ARBA00022737"/>
    </source>
</evidence>
<comment type="similarity">
    <text evidence="2">Belongs to the UPF0053 family.</text>
</comment>
<dbReference type="SMART" id="SM01091">
    <property type="entry name" value="CorC_HlyC"/>
    <property type="match status" value="1"/>
</dbReference>
<organism evidence="14 15">
    <name type="scientific">Fictibacillus barbaricus</name>
    <dbReference type="NCBI Taxonomy" id="182136"/>
    <lineage>
        <taxon>Bacteria</taxon>
        <taxon>Bacillati</taxon>
        <taxon>Bacillota</taxon>
        <taxon>Bacilli</taxon>
        <taxon>Bacillales</taxon>
        <taxon>Fictibacillaceae</taxon>
        <taxon>Fictibacillus</taxon>
    </lineage>
</organism>
<dbReference type="InterPro" id="IPR000644">
    <property type="entry name" value="CBS_dom"/>
</dbReference>
<dbReference type="Pfam" id="PF03471">
    <property type="entry name" value="CorC_HlyC"/>
    <property type="match status" value="1"/>
</dbReference>
<proteinExistence type="inferred from homology"/>
<dbReference type="InterPro" id="IPR044751">
    <property type="entry name" value="Ion_transp-like_CBS"/>
</dbReference>
<evidence type="ECO:0000256" key="2">
    <source>
        <dbReference type="ARBA" id="ARBA00006337"/>
    </source>
</evidence>
<keyword evidence="5" id="KW-0677">Repeat</keyword>
<keyword evidence="4 10" id="KW-0812">Transmembrane</keyword>
<evidence type="ECO:0000256" key="4">
    <source>
        <dbReference type="ARBA" id="ARBA00022692"/>
    </source>
</evidence>